<keyword evidence="1" id="KW-0256">Endoplasmic reticulum</keyword>
<sequence length="345" mass="37014">MIVQRLFLLAASLLPAASAFAPSSLSSSPRHVRHLAVASSLESDAAVVVNGDAATESQSSPTTQQPNKQKRLAILLCPAQFCVPIDYEELLATIQTHPQNNVEVVATCVAPLPRTEWIKVAKQLPTKNFLDANLSVKVTLDWYFDAMETALADLFAEGGDDVEVCVIGHSIGGWVARAYLGGLSRERVTSLITLGTPHISPESALVDQTRGLLREIESSADCTSQSLFDRGVSVTCVGSSSLVGKIITTDVEEIIAATSYLPLVGRLGDIKGDGIVPTDLAFMESPARRVEVEKCLETGNAVRHAHVLPTPWNLIDGEAASLSLPDDIVWYGSPGVLSQWLKYIE</sequence>
<dbReference type="HOGENOM" id="CLU_757525_0_0_1"/>
<name>B8C9C1_THAPS</name>
<organism evidence="4 5">
    <name type="scientific">Thalassiosira pseudonana</name>
    <name type="common">Marine diatom</name>
    <name type="synonym">Cyclotella nana</name>
    <dbReference type="NCBI Taxonomy" id="35128"/>
    <lineage>
        <taxon>Eukaryota</taxon>
        <taxon>Sar</taxon>
        <taxon>Stramenopiles</taxon>
        <taxon>Ochrophyta</taxon>
        <taxon>Bacillariophyta</taxon>
        <taxon>Coscinodiscophyceae</taxon>
        <taxon>Thalassiosirophycidae</taxon>
        <taxon>Thalassiosirales</taxon>
        <taxon>Thalassiosiraceae</taxon>
        <taxon>Thalassiosira</taxon>
    </lineage>
</organism>
<keyword evidence="2" id="KW-0732">Signal</keyword>
<dbReference type="GO" id="GO:0016788">
    <property type="term" value="F:hydrolase activity, acting on ester bonds"/>
    <property type="evidence" value="ECO:0007669"/>
    <property type="project" value="InterPro"/>
</dbReference>
<evidence type="ECO:0000256" key="2">
    <source>
        <dbReference type="SAM" id="SignalP"/>
    </source>
</evidence>
<dbReference type="RefSeq" id="XP_002292825.1">
    <property type="nucleotide sequence ID" value="XM_002292789.1"/>
</dbReference>
<dbReference type="EMBL" id="CM000646">
    <property type="protein sequence ID" value="EED90021.1"/>
    <property type="molecule type" value="Genomic_DNA"/>
</dbReference>
<keyword evidence="1" id="KW-0378">Hydrolase</keyword>
<keyword evidence="1" id="KW-0653">Protein transport</keyword>
<evidence type="ECO:0000259" key="3">
    <source>
        <dbReference type="Pfam" id="PF07819"/>
    </source>
</evidence>
<keyword evidence="1" id="KW-0472">Membrane</keyword>
<protein>
    <recommendedName>
        <fullName evidence="1">GPI inositol-deacylase</fullName>
        <ecNumber evidence="1">3.1.-.-</ecNumber>
    </recommendedName>
</protein>
<keyword evidence="5" id="KW-1185">Reference proteome</keyword>
<gene>
    <name evidence="4" type="ORF">THAPSDRAFT_263656</name>
</gene>
<evidence type="ECO:0000313" key="4">
    <source>
        <dbReference type="EMBL" id="EED90021.1"/>
    </source>
</evidence>
<dbReference type="GO" id="GO:0005789">
    <property type="term" value="C:endoplasmic reticulum membrane"/>
    <property type="evidence" value="ECO:0007669"/>
    <property type="project" value="UniProtKB-SubCell"/>
</dbReference>
<comment type="similarity">
    <text evidence="1">Belongs to the GPI inositol-deacylase family.</text>
</comment>
<dbReference type="PaxDb" id="35128-Thaps263656"/>
<comment type="subcellular location">
    <subcellularLocation>
        <location evidence="1">Endoplasmic reticulum membrane</location>
    </subcellularLocation>
</comment>
<dbReference type="PANTHER" id="PTHR47909">
    <property type="entry name" value="ALPHA/BETA-HYDROLASES SUPERFAMILY PROTEIN"/>
    <property type="match status" value="1"/>
</dbReference>
<evidence type="ECO:0000256" key="1">
    <source>
        <dbReference type="RuleBase" id="RU365011"/>
    </source>
</evidence>
<dbReference type="OMA" id="CPAQFCV"/>
<feature type="domain" description="GPI inositol-deacylase PGAP1-like alpha/beta" evidence="3">
    <location>
        <begin position="160"/>
        <end position="210"/>
    </location>
</feature>
<reference evidence="4 5" key="2">
    <citation type="journal article" date="2008" name="Nature">
        <title>The Phaeodactylum genome reveals the evolutionary history of diatom genomes.</title>
        <authorList>
            <person name="Bowler C."/>
            <person name="Allen A.E."/>
            <person name="Badger J.H."/>
            <person name="Grimwood J."/>
            <person name="Jabbari K."/>
            <person name="Kuo A."/>
            <person name="Maheswari U."/>
            <person name="Martens C."/>
            <person name="Maumus F."/>
            <person name="Otillar R.P."/>
            <person name="Rayko E."/>
            <person name="Salamov A."/>
            <person name="Vandepoele K."/>
            <person name="Beszteri B."/>
            <person name="Gruber A."/>
            <person name="Heijde M."/>
            <person name="Katinka M."/>
            <person name="Mock T."/>
            <person name="Valentin K."/>
            <person name="Verret F."/>
            <person name="Berges J.A."/>
            <person name="Brownlee C."/>
            <person name="Cadoret J.P."/>
            <person name="Chiovitti A."/>
            <person name="Choi C.J."/>
            <person name="Coesel S."/>
            <person name="De Martino A."/>
            <person name="Detter J.C."/>
            <person name="Durkin C."/>
            <person name="Falciatore A."/>
            <person name="Fournet J."/>
            <person name="Haruta M."/>
            <person name="Huysman M.J."/>
            <person name="Jenkins B.D."/>
            <person name="Jiroutova K."/>
            <person name="Jorgensen R.E."/>
            <person name="Joubert Y."/>
            <person name="Kaplan A."/>
            <person name="Kroger N."/>
            <person name="Kroth P.G."/>
            <person name="La Roche J."/>
            <person name="Lindquist E."/>
            <person name="Lommer M."/>
            <person name="Martin-Jezequel V."/>
            <person name="Lopez P.J."/>
            <person name="Lucas S."/>
            <person name="Mangogna M."/>
            <person name="McGinnis K."/>
            <person name="Medlin L.K."/>
            <person name="Montsant A."/>
            <person name="Oudot-Le Secq M.P."/>
            <person name="Napoli C."/>
            <person name="Obornik M."/>
            <person name="Parker M.S."/>
            <person name="Petit J.L."/>
            <person name="Porcel B.M."/>
            <person name="Poulsen N."/>
            <person name="Robison M."/>
            <person name="Rychlewski L."/>
            <person name="Rynearson T.A."/>
            <person name="Schmutz J."/>
            <person name="Shapiro H."/>
            <person name="Siaut M."/>
            <person name="Stanley M."/>
            <person name="Sussman M.R."/>
            <person name="Taylor A.R."/>
            <person name="Vardi A."/>
            <person name="von Dassow P."/>
            <person name="Vyverman W."/>
            <person name="Willis A."/>
            <person name="Wyrwicz L.S."/>
            <person name="Rokhsar D.S."/>
            <person name="Weissenbach J."/>
            <person name="Armbrust E.V."/>
            <person name="Green B.R."/>
            <person name="Van de Peer Y."/>
            <person name="Grigoriev I.V."/>
        </authorList>
    </citation>
    <scope>NUCLEOTIDE SEQUENCE [LARGE SCALE GENOMIC DNA]</scope>
    <source>
        <strain evidence="4 5">CCMP1335</strain>
    </source>
</reference>
<dbReference type="InterPro" id="IPR029058">
    <property type="entry name" value="AB_hydrolase_fold"/>
</dbReference>
<dbReference type="AlphaFoldDB" id="B8C9C1"/>
<dbReference type="STRING" id="35128.B8C9C1"/>
<dbReference type="Pfam" id="PF07819">
    <property type="entry name" value="PGAP1"/>
    <property type="match status" value="1"/>
</dbReference>
<dbReference type="PANTHER" id="PTHR47909:SF2">
    <property type="entry name" value="GPI INOSITOL-DEACYLASE"/>
    <property type="match status" value="1"/>
</dbReference>
<dbReference type="EC" id="3.1.-.-" evidence="1"/>
<reference evidence="4 5" key="1">
    <citation type="journal article" date="2004" name="Science">
        <title>The genome of the diatom Thalassiosira pseudonana: ecology, evolution, and metabolism.</title>
        <authorList>
            <person name="Armbrust E.V."/>
            <person name="Berges J.A."/>
            <person name="Bowler C."/>
            <person name="Green B.R."/>
            <person name="Martinez D."/>
            <person name="Putnam N.H."/>
            <person name="Zhou S."/>
            <person name="Allen A.E."/>
            <person name="Apt K.E."/>
            <person name="Bechner M."/>
            <person name="Brzezinski M.A."/>
            <person name="Chaal B.K."/>
            <person name="Chiovitti A."/>
            <person name="Davis A.K."/>
            <person name="Demarest M.S."/>
            <person name="Detter J.C."/>
            <person name="Glavina T."/>
            <person name="Goodstein D."/>
            <person name="Hadi M.Z."/>
            <person name="Hellsten U."/>
            <person name="Hildebrand M."/>
            <person name="Jenkins B.D."/>
            <person name="Jurka J."/>
            <person name="Kapitonov V.V."/>
            <person name="Kroger N."/>
            <person name="Lau W.W."/>
            <person name="Lane T.W."/>
            <person name="Larimer F.W."/>
            <person name="Lippmeier J.C."/>
            <person name="Lucas S."/>
            <person name="Medina M."/>
            <person name="Montsant A."/>
            <person name="Obornik M."/>
            <person name="Parker M.S."/>
            <person name="Palenik B."/>
            <person name="Pazour G.J."/>
            <person name="Richardson P.M."/>
            <person name="Rynearson T.A."/>
            <person name="Saito M.A."/>
            <person name="Schwartz D.C."/>
            <person name="Thamatrakoln K."/>
            <person name="Valentin K."/>
            <person name="Vardi A."/>
            <person name="Wilkerson F.P."/>
            <person name="Rokhsar D.S."/>
        </authorList>
    </citation>
    <scope>NUCLEOTIDE SEQUENCE [LARGE SCALE GENOMIC DNA]</scope>
    <source>
        <strain evidence="4 5">CCMP1335</strain>
    </source>
</reference>
<dbReference type="Gene3D" id="3.40.50.1820">
    <property type="entry name" value="alpha/beta hydrolase"/>
    <property type="match status" value="1"/>
</dbReference>
<dbReference type="GO" id="GO:0015031">
    <property type="term" value="P:protein transport"/>
    <property type="evidence" value="ECO:0007669"/>
    <property type="project" value="UniProtKB-KW"/>
</dbReference>
<feature type="chain" id="PRO_5002869881" description="GPI inositol-deacylase" evidence="2">
    <location>
        <begin position="20"/>
        <end position="345"/>
    </location>
</feature>
<feature type="signal peptide" evidence="2">
    <location>
        <begin position="1"/>
        <end position="19"/>
    </location>
</feature>
<dbReference type="eggNOG" id="ENOG502S15P">
    <property type="taxonomic scope" value="Eukaryota"/>
</dbReference>
<proteinExistence type="inferred from homology"/>
<feature type="non-terminal residue" evidence="4">
    <location>
        <position position="1"/>
    </location>
</feature>
<comment type="function">
    <text evidence="1">Involved in inositol deacylation of GPI-anchored proteins which plays important roles in the quality control and ER-associated degradation of GPI-anchored proteins.</text>
</comment>
<dbReference type="InterPro" id="IPR012908">
    <property type="entry name" value="PGAP1-ab_dom-like"/>
</dbReference>
<dbReference type="InParanoid" id="B8C9C1"/>
<dbReference type="Proteomes" id="UP000001449">
    <property type="component" value="Chromosome 10"/>
</dbReference>
<dbReference type="SUPFAM" id="SSF53474">
    <property type="entry name" value="alpha/beta-Hydrolases"/>
    <property type="match status" value="1"/>
</dbReference>
<evidence type="ECO:0000313" key="5">
    <source>
        <dbReference type="Proteomes" id="UP000001449"/>
    </source>
</evidence>
<accession>B8C9C1</accession>
<keyword evidence="1" id="KW-0813">Transport</keyword>
<dbReference type="KEGG" id="tps:THAPSDRAFT_263656"/>
<dbReference type="GeneID" id="7445874"/>